<proteinExistence type="inferred from homology"/>
<dbReference type="PANTHER" id="PTHR11782">
    <property type="entry name" value="ADENOSINE/GUANOSINE DIPHOSPHATASE"/>
    <property type="match status" value="1"/>
</dbReference>
<evidence type="ECO:0000313" key="5">
    <source>
        <dbReference type="Proteomes" id="UP000013827"/>
    </source>
</evidence>
<dbReference type="HOGENOM" id="CLU_991875_0_0_1"/>
<comment type="similarity">
    <text evidence="1">Belongs to the GDA1/CD39 NTPase family.</text>
</comment>
<dbReference type="KEGG" id="ehx:EMIHUDRAFT_208241"/>
<dbReference type="STRING" id="2903.R1CDD5"/>
<sequence length="281" mass="29824">MLFLPGAAAFASTIPEKGASESGVRMGIVFDCGSSGTRAHYFTWDSSAPDQLEEVEAPNGSIKVAPGISDFAVGQGCDESGDSNHDGVCDQLLVNTTHPACPTNTACNLTIDQYIQPLLDQATDQAAIWKDLAAAASTTDFDFKAEDAFTLAGDYEGIFGWLAVQSIAFEPEDGVITENGVAVMHSEYSTQPRTSYVYSISYMLSGQDQGQLRVAQYLYNQSSAVDEVANPCFNPGYNKSMQVCEGIALGSSSTCSGPKRDVMFVGTGDYEECRGVIEAAG</sequence>
<protein>
    <submittedName>
        <fullName evidence="4">Uncharacterized protein</fullName>
    </submittedName>
</protein>
<dbReference type="EnsemblProtists" id="EOD20412">
    <property type="protein sequence ID" value="EOD20412"/>
    <property type="gene ID" value="EMIHUDRAFT_208241"/>
</dbReference>
<dbReference type="PaxDb" id="2903-EOD20412"/>
<dbReference type="AlphaFoldDB" id="A0A0D3JA77"/>
<evidence type="ECO:0000313" key="4">
    <source>
        <dbReference type="EnsemblProtists" id="EOD20412"/>
    </source>
</evidence>
<dbReference type="GO" id="GO:0009134">
    <property type="term" value="P:nucleoside diphosphate catabolic process"/>
    <property type="evidence" value="ECO:0007669"/>
    <property type="project" value="TreeGrafter"/>
</dbReference>
<dbReference type="Gene3D" id="3.30.420.40">
    <property type="match status" value="1"/>
</dbReference>
<dbReference type="Gene3D" id="3.30.420.150">
    <property type="entry name" value="Exopolyphosphatase. Domain 2"/>
    <property type="match status" value="1"/>
</dbReference>
<evidence type="ECO:0000256" key="2">
    <source>
        <dbReference type="ARBA" id="ARBA00022801"/>
    </source>
</evidence>
<evidence type="ECO:0000256" key="1">
    <source>
        <dbReference type="ARBA" id="ARBA00009283"/>
    </source>
</evidence>
<dbReference type="InterPro" id="IPR000407">
    <property type="entry name" value="GDA1_CD39_NTPase"/>
</dbReference>
<reference evidence="5" key="1">
    <citation type="journal article" date="2013" name="Nature">
        <title>Pan genome of the phytoplankton Emiliania underpins its global distribution.</title>
        <authorList>
            <person name="Read B.A."/>
            <person name="Kegel J."/>
            <person name="Klute M.J."/>
            <person name="Kuo A."/>
            <person name="Lefebvre S.C."/>
            <person name="Maumus F."/>
            <person name="Mayer C."/>
            <person name="Miller J."/>
            <person name="Monier A."/>
            <person name="Salamov A."/>
            <person name="Young J."/>
            <person name="Aguilar M."/>
            <person name="Claverie J.M."/>
            <person name="Frickenhaus S."/>
            <person name="Gonzalez K."/>
            <person name="Herman E.K."/>
            <person name="Lin Y.C."/>
            <person name="Napier J."/>
            <person name="Ogata H."/>
            <person name="Sarno A.F."/>
            <person name="Shmutz J."/>
            <person name="Schroeder D."/>
            <person name="de Vargas C."/>
            <person name="Verret F."/>
            <person name="von Dassow P."/>
            <person name="Valentin K."/>
            <person name="Van de Peer Y."/>
            <person name="Wheeler G."/>
            <person name="Dacks J.B."/>
            <person name="Delwiche C.F."/>
            <person name="Dyhrman S.T."/>
            <person name="Glockner G."/>
            <person name="John U."/>
            <person name="Richards T."/>
            <person name="Worden A.Z."/>
            <person name="Zhang X."/>
            <person name="Grigoriev I.V."/>
            <person name="Allen A.E."/>
            <person name="Bidle K."/>
            <person name="Borodovsky M."/>
            <person name="Bowler C."/>
            <person name="Brownlee C."/>
            <person name="Cock J.M."/>
            <person name="Elias M."/>
            <person name="Gladyshev V.N."/>
            <person name="Groth M."/>
            <person name="Guda C."/>
            <person name="Hadaegh A."/>
            <person name="Iglesias-Rodriguez M.D."/>
            <person name="Jenkins J."/>
            <person name="Jones B.M."/>
            <person name="Lawson T."/>
            <person name="Leese F."/>
            <person name="Lindquist E."/>
            <person name="Lobanov A."/>
            <person name="Lomsadze A."/>
            <person name="Malik S.B."/>
            <person name="Marsh M.E."/>
            <person name="Mackinder L."/>
            <person name="Mock T."/>
            <person name="Mueller-Roeber B."/>
            <person name="Pagarete A."/>
            <person name="Parker M."/>
            <person name="Probert I."/>
            <person name="Quesneville H."/>
            <person name="Raines C."/>
            <person name="Rensing S.A."/>
            <person name="Riano-Pachon D.M."/>
            <person name="Richier S."/>
            <person name="Rokitta S."/>
            <person name="Shiraiwa Y."/>
            <person name="Soanes D.M."/>
            <person name="van der Giezen M."/>
            <person name="Wahlund T.M."/>
            <person name="Williams B."/>
            <person name="Wilson W."/>
            <person name="Wolfe G."/>
            <person name="Wurch L.L."/>
        </authorList>
    </citation>
    <scope>NUCLEOTIDE SEQUENCE</scope>
</reference>
<organism evidence="4 5">
    <name type="scientific">Emiliania huxleyi (strain CCMP1516)</name>
    <dbReference type="NCBI Taxonomy" id="280463"/>
    <lineage>
        <taxon>Eukaryota</taxon>
        <taxon>Haptista</taxon>
        <taxon>Haptophyta</taxon>
        <taxon>Prymnesiophyceae</taxon>
        <taxon>Isochrysidales</taxon>
        <taxon>Noelaerhabdaceae</taxon>
        <taxon>Emiliania</taxon>
    </lineage>
</organism>
<keyword evidence="5" id="KW-1185">Reference proteome</keyword>
<dbReference type="RefSeq" id="XP_005772841.1">
    <property type="nucleotide sequence ID" value="XM_005772784.1"/>
</dbReference>
<dbReference type="PANTHER" id="PTHR11782:SF83">
    <property type="entry name" value="GUANOSINE-DIPHOSPHATASE"/>
    <property type="match status" value="1"/>
</dbReference>
<keyword evidence="2" id="KW-0378">Hydrolase</keyword>
<dbReference type="Proteomes" id="UP000013827">
    <property type="component" value="Unassembled WGS sequence"/>
</dbReference>
<reference evidence="4" key="2">
    <citation type="submission" date="2024-10" db="UniProtKB">
        <authorList>
            <consortium name="EnsemblProtists"/>
        </authorList>
    </citation>
    <scope>IDENTIFICATION</scope>
</reference>
<accession>A0A0D3JA77</accession>
<dbReference type="GeneID" id="17265958"/>
<name>A0A0D3JA77_EMIH1</name>
<dbReference type="Pfam" id="PF01150">
    <property type="entry name" value="GDA1_CD39"/>
    <property type="match status" value="1"/>
</dbReference>
<feature type="active site" description="Proton acceptor" evidence="3">
    <location>
        <position position="156"/>
    </location>
</feature>
<dbReference type="GO" id="GO:0017110">
    <property type="term" value="F:nucleoside diphosphate phosphatase activity"/>
    <property type="evidence" value="ECO:0007669"/>
    <property type="project" value="TreeGrafter"/>
</dbReference>
<dbReference type="GO" id="GO:0016020">
    <property type="term" value="C:membrane"/>
    <property type="evidence" value="ECO:0007669"/>
    <property type="project" value="TreeGrafter"/>
</dbReference>
<evidence type="ECO:0000256" key="3">
    <source>
        <dbReference type="PIRSR" id="PIRSR600407-1"/>
    </source>
</evidence>